<evidence type="ECO:0000313" key="1">
    <source>
        <dbReference type="EMBL" id="KAJ8615965.1"/>
    </source>
</evidence>
<protein>
    <submittedName>
        <fullName evidence="1">Uncharacterized protein</fullName>
    </submittedName>
</protein>
<sequence length="172" mass="18902">MPPATRITTLLVCDAESLFRSKPVLEIRSLESATKREIESPKEELRLLVGNRYRDLIESADSILLIKSSSQSISSNLSAIDSSLRSLSSFPVETLNPNPNSVRSLNYAIATRVKYLVDTPESIWGCLDGSLFLEASGRYLRAKVVRGTVGGDSILNSPLLGHHWQIVKGFKG</sequence>
<dbReference type="Proteomes" id="UP001234297">
    <property type="component" value="Chromosome 12"/>
</dbReference>
<evidence type="ECO:0000313" key="2">
    <source>
        <dbReference type="Proteomes" id="UP001234297"/>
    </source>
</evidence>
<organism evidence="1 2">
    <name type="scientific">Persea americana</name>
    <name type="common">Avocado</name>
    <dbReference type="NCBI Taxonomy" id="3435"/>
    <lineage>
        <taxon>Eukaryota</taxon>
        <taxon>Viridiplantae</taxon>
        <taxon>Streptophyta</taxon>
        <taxon>Embryophyta</taxon>
        <taxon>Tracheophyta</taxon>
        <taxon>Spermatophyta</taxon>
        <taxon>Magnoliopsida</taxon>
        <taxon>Magnoliidae</taxon>
        <taxon>Laurales</taxon>
        <taxon>Lauraceae</taxon>
        <taxon>Persea</taxon>
    </lineage>
</organism>
<name>A0ACC2K4C9_PERAE</name>
<proteinExistence type="predicted"/>
<gene>
    <name evidence="1" type="ORF">MRB53_035337</name>
</gene>
<dbReference type="EMBL" id="CM056820">
    <property type="protein sequence ID" value="KAJ8615965.1"/>
    <property type="molecule type" value="Genomic_DNA"/>
</dbReference>
<keyword evidence="2" id="KW-1185">Reference proteome</keyword>
<reference evidence="1 2" key="1">
    <citation type="journal article" date="2022" name="Hortic Res">
        <title>A haplotype resolved chromosomal level avocado genome allows analysis of novel avocado genes.</title>
        <authorList>
            <person name="Nath O."/>
            <person name="Fletcher S.J."/>
            <person name="Hayward A."/>
            <person name="Shaw L.M."/>
            <person name="Masouleh A.K."/>
            <person name="Furtado A."/>
            <person name="Henry R.J."/>
            <person name="Mitter N."/>
        </authorList>
    </citation>
    <scope>NUCLEOTIDE SEQUENCE [LARGE SCALE GENOMIC DNA]</scope>
    <source>
        <strain evidence="2">cv. Hass</strain>
    </source>
</reference>
<comment type="caution">
    <text evidence="1">The sequence shown here is derived from an EMBL/GenBank/DDBJ whole genome shotgun (WGS) entry which is preliminary data.</text>
</comment>
<accession>A0ACC2K4C9</accession>